<name>A0A4Y4F0I8_9GAMM</name>
<evidence type="ECO:0000313" key="2">
    <source>
        <dbReference type="Proteomes" id="UP000319812"/>
    </source>
</evidence>
<gene>
    <name evidence="1" type="ORF">HHA01_17700</name>
</gene>
<keyword evidence="2" id="KW-1185">Reference proteome</keyword>
<dbReference type="Proteomes" id="UP000319812">
    <property type="component" value="Unassembled WGS sequence"/>
</dbReference>
<sequence>MTADIHEVVARLLAAAGRRDRFIVALAGPPAAGKSFWSQALCQALDDREPGSTVVVPMDGYHFDNAVLEPRGLLPVKGAPETFDCVGLQHDLERIRRGEDRVAVPVFDRPLDLARAGARQVMRRHRLVIVEGNYLLLDEAPWSALHHIFDFTLFLDVDDDLLEARLIERWQAMGQDPDGALERTRDKDMRNARLIKAHSVAADLAWRPV</sequence>
<dbReference type="InterPro" id="IPR027417">
    <property type="entry name" value="P-loop_NTPase"/>
</dbReference>
<dbReference type="NCBIfam" id="NF006746">
    <property type="entry name" value="PRK09270.1-5"/>
    <property type="match status" value="1"/>
</dbReference>
<dbReference type="Gene3D" id="3.40.50.300">
    <property type="entry name" value="P-loop containing nucleotide triphosphate hydrolases"/>
    <property type="match status" value="1"/>
</dbReference>
<dbReference type="RefSeq" id="WP_141319865.1">
    <property type="nucleotide sequence ID" value="NZ_BJOC01000022.1"/>
</dbReference>
<dbReference type="PANTHER" id="PTHR10285">
    <property type="entry name" value="URIDINE KINASE"/>
    <property type="match status" value="1"/>
</dbReference>
<keyword evidence="1" id="KW-0378">Hydrolase</keyword>
<proteinExistence type="predicted"/>
<dbReference type="AlphaFoldDB" id="A0A4Y4F0I8"/>
<accession>A0A4Y4F0I8</accession>
<comment type="caution">
    <text evidence="1">The sequence shown here is derived from an EMBL/GenBank/DDBJ whole genome shotgun (WGS) entry which is preliminary data.</text>
</comment>
<evidence type="ECO:0000313" key="1">
    <source>
        <dbReference type="EMBL" id="GED22793.1"/>
    </source>
</evidence>
<dbReference type="OrthoDB" id="1550976at2"/>
<protein>
    <submittedName>
        <fullName evidence="1">Nucleoside triphosphate hydrolase</fullName>
    </submittedName>
</protein>
<dbReference type="EMBL" id="BJOC01000022">
    <property type="protein sequence ID" value="GED22793.1"/>
    <property type="molecule type" value="Genomic_DNA"/>
</dbReference>
<dbReference type="SUPFAM" id="SSF52540">
    <property type="entry name" value="P-loop containing nucleoside triphosphate hydrolases"/>
    <property type="match status" value="1"/>
</dbReference>
<reference evidence="1 2" key="1">
    <citation type="submission" date="2019-06" db="EMBL/GenBank/DDBJ databases">
        <title>Whole genome shotgun sequence of Halomonas halmophila NBRC 15537.</title>
        <authorList>
            <person name="Hosoyama A."/>
            <person name="Uohara A."/>
            <person name="Ohji S."/>
            <person name="Ichikawa N."/>
        </authorList>
    </citation>
    <scope>NUCLEOTIDE SEQUENCE [LARGE SCALE GENOMIC DNA]</scope>
    <source>
        <strain evidence="1 2">NBRC 15537</strain>
    </source>
</reference>
<organism evidence="1 2">
    <name type="scientific">Halomonas halmophila</name>
    <dbReference type="NCBI Taxonomy" id="252"/>
    <lineage>
        <taxon>Bacteria</taxon>
        <taxon>Pseudomonadati</taxon>
        <taxon>Pseudomonadota</taxon>
        <taxon>Gammaproteobacteria</taxon>
        <taxon>Oceanospirillales</taxon>
        <taxon>Halomonadaceae</taxon>
        <taxon>Halomonas</taxon>
    </lineage>
</organism>
<dbReference type="GO" id="GO:0016787">
    <property type="term" value="F:hydrolase activity"/>
    <property type="evidence" value="ECO:0007669"/>
    <property type="project" value="UniProtKB-KW"/>
</dbReference>